<proteinExistence type="predicted"/>
<accession>A0ABY0NCC8</accession>
<keyword evidence="3" id="KW-1185">Reference proteome</keyword>
<dbReference type="SUPFAM" id="SSF159501">
    <property type="entry name" value="EreA/ChaN-like"/>
    <property type="match status" value="1"/>
</dbReference>
<protein>
    <submittedName>
        <fullName evidence="2">Uncharacterized iron-regulated protein</fullName>
    </submittedName>
</protein>
<evidence type="ECO:0000313" key="2">
    <source>
        <dbReference type="EMBL" id="SDF27408.1"/>
    </source>
</evidence>
<feature type="domain" description="Haem-binding uptake Tiki superfamily ChaN" evidence="1">
    <location>
        <begin position="34"/>
        <end position="246"/>
    </location>
</feature>
<comment type="caution">
    <text evidence="2">The sequence shown here is derived from an EMBL/GenBank/DDBJ whole genome shotgun (WGS) entry which is preliminary data.</text>
</comment>
<dbReference type="Gene3D" id="3.40.50.11550">
    <property type="match status" value="1"/>
</dbReference>
<dbReference type="Pfam" id="PF04187">
    <property type="entry name" value="Cofac_haem_bdg"/>
    <property type="match status" value="1"/>
</dbReference>
<dbReference type="CDD" id="cd14727">
    <property type="entry name" value="ChanN-like"/>
    <property type="match status" value="1"/>
</dbReference>
<evidence type="ECO:0000259" key="1">
    <source>
        <dbReference type="Pfam" id="PF04187"/>
    </source>
</evidence>
<dbReference type="InterPro" id="IPR007314">
    <property type="entry name" value="Cofac_haem-bd_dom"/>
</dbReference>
<evidence type="ECO:0000313" key="3">
    <source>
        <dbReference type="Proteomes" id="UP000199468"/>
    </source>
</evidence>
<dbReference type="RefSeq" id="WP_091855481.1">
    <property type="nucleotide sequence ID" value="NZ_FNBZ01000001.1"/>
</dbReference>
<dbReference type="Proteomes" id="UP000199468">
    <property type="component" value="Unassembled WGS sequence"/>
</dbReference>
<sequence length="296" mass="32802">MPAADASPAVASFAHPRASWLCPESGRLLAQGELMQAMARKRVVLLGETHDVAEIHRWQLHVATCLHLLRPQMAVGYEMFPLRIQPVLDAWVAGELDTATFIERSEWAEVWGFDPELYLPLFHFCRQQRVKMLALNCHRPLVTRVGQVGWEAIPVEERDGVTPAAPATEGYRAYLAAITGRFSGSARPEAMAPERFDRFVRAQQCWDRSFACRIADHLAATEDDPLVVGIIGRGHLEYGHGTPFQLRDLGIEDVAVLLPETAATHDPSAVAGIADALFRLDTPEPPQSRRTTRAAS</sequence>
<dbReference type="EMBL" id="FNBZ01000001">
    <property type="protein sequence ID" value="SDF27408.1"/>
    <property type="molecule type" value="Genomic_DNA"/>
</dbReference>
<name>A0ABY0NCC8_9HYPH</name>
<reference evidence="2 3" key="1">
    <citation type="submission" date="2016-10" db="EMBL/GenBank/DDBJ databases">
        <authorList>
            <person name="Varghese N."/>
            <person name="Submissions S."/>
        </authorList>
    </citation>
    <scope>NUCLEOTIDE SEQUENCE [LARGE SCALE GENOMIC DNA]</scope>
    <source>
        <strain evidence="2 3">DSM 26672</strain>
    </source>
</reference>
<organism evidence="2 3">
    <name type="scientific">Bosea robiniae</name>
    <dbReference type="NCBI Taxonomy" id="1036780"/>
    <lineage>
        <taxon>Bacteria</taxon>
        <taxon>Pseudomonadati</taxon>
        <taxon>Pseudomonadota</taxon>
        <taxon>Alphaproteobacteria</taxon>
        <taxon>Hyphomicrobiales</taxon>
        <taxon>Boseaceae</taxon>
        <taxon>Bosea</taxon>
    </lineage>
</organism>
<gene>
    <name evidence="2" type="ORF">SAMN05421844_101226</name>
</gene>